<keyword evidence="3" id="KW-1185">Reference proteome</keyword>
<organism evidence="2 3">
    <name type="scientific">Kineosporia mesophila</name>
    <dbReference type="NCBI Taxonomy" id="566012"/>
    <lineage>
        <taxon>Bacteria</taxon>
        <taxon>Bacillati</taxon>
        <taxon>Actinomycetota</taxon>
        <taxon>Actinomycetes</taxon>
        <taxon>Kineosporiales</taxon>
        <taxon>Kineosporiaceae</taxon>
        <taxon>Kineosporia</taxon>
    </lineage>
</organism>
<evidence type="ECO:0000313" key="2">
    <source>
        <dbReference type="EMBL" id="GAA3594673.1"/>
    </source>
</evidence>
<dbReference type="RefSeq" id="WP_231484237.1">
    <property type="nucleotide sequence ID" value="NZ_BAAAZO010000001.1"/>
</dbReference>
<comment type="caution">
    <text evidence="2">The sequence shown here is derived from an EMBL/GenBank/DDBJ whole genome shotgun (WGS) entry which is preliminary data.</text>
</comment>
<reference evidence="3" key="1">
    <citation type="journal article" date="2019" name="Int. J. Syst. Evol. Microbiol.">
        <title>The Global Catalogue of Microorganisms (GCM) 10K type strain sequencing project: providing services to taxonomists for standard genome sequencing and annotation.</title>
        <authorList>
            <consortium name="The Broad Institute Genomics Platform"/>
            <consortium name="The Broad Institute Genome Sequencing Center for Infectious Disease"/>
            <person name="Wu L."/>
            <person name="Ma J."/>
        </authorList>
    </citation>
    <scope>NUCLEOTIDE SEQUENCE [LARGE SCALE GENOMIC DNA]</scope>
    <source>
        <strain evidence="3">JCM 16902</strain>
    </source>
</reference>
<evidence type="ECO:0000256" key="1">
    <source>
        <dbReference type="SAM" id="MobiDB-lite"/>
    </source>
</evidence>
<sequence>METVTYPYAGKRSVKNNDQARERAKRQLGPQTLISHIGWKHEDGDTLCVVEYLTPAEAAAHDRAPNTRKSMAGQDCTPADVHNALLEMGGTATVHDLALALDLDVVWLTRQMERQDWRLEIGASGGFAGELTELALDTTTAGYIQTPPAVPHRTTLREMPGVMAAAVARSVMRTSRVS</sequence>
<proteinExistence type="predicted"/>
<dbReference type="Proteomes" id="UP001501074">
    <property type="component" value="Unassembled WGS sequence"/>
</dbReference>
<name>A0ABP6Z0N3_9ACTN</name>
<evidence type="ECO:0000313" key="3">
    <source>
        <dbReference type="Proteomes" id="UP001501074"/>
    </source>
</evidence>
<protein>
    <submittedName>
        <fullName evidence="2">Uncharacterized protein</fullName>
    </submittedName>
</protein>
<feature type="region of interest" description="Disordered" evidence="1">
    <location>
        <begin position="1"/>
        <end position="23"/>
    </location>
</feature>
<gene>
    <name evidence="2" type="ORF">GCM10022223_07200</name>
</gene>
<accession>A0ABP6Z0N3</accession>
<dbReference type="EMBL" id="BAAAZO010000001">
    <property type="protein sequence ID" value="GAA3594673.1"/>
    <property type="molecule type" value="Genomic_DNA"/>
</dbReference>